<dbReference type="RefSeq" id="WP_145043740.1">
    <property type="nucleotide sequence ID" value="NZ_CP036347.1"/>
</dbReference>
<evidence type="ECO:0000313" key="2">
    <source>
        <dbReference type="Proteomes" id="UP000320722"/>
    </source>
</evidence>
<protein>
    <submittedName>
        <fullName evidence="1">Uncharacterized protein</fullName>
    </submittedName>
</protein>
<dbReference type="Proteomes" id="UP000320722">
    <property type="component" value="Chromosome"/>
</dbReference>
<evidence type="ECO:0000313" key="1">
    <source>
        <dbReference type="EMBL" id="QDU05436.1"/>
    </source>
</evidence>
<gene>
    <name evidence="1" type="ORF">V6x_51730</name>
</gene>
<sequence length="85" mass="9240">MGAAAHLLISNELNSVLPLENAETFEAANPAGKDGKIRFDKEAEEKREDEMIKNLLKGQGIKVVVLGGGHDLSGSIKRMKFCMLD</sequence>
<proteinExistence type="predicted"/>
<organism evidence="1 2">
    <name type="scientific">Gimesia chilikensis</name>
    <dbReference type="NCBI Taxonomy" id="2605989"/>
    <lineage>
        <taxon>Bacteria</taxon>
        <taxon>Pseudomonadati</taxon>
        <taxon>Planctomycetota</taxon>
        <taxon>Planctomycetia</taxon>
        <taxon>Planctomycetales</taxon>
        <taxon>Planctomycetaceae</taxon>
        <taxon>Gimesia</taxon>
    </lineage>
</organism>
<accession>A0A517WJK5</accession>
<name>A0A517WJK5_9PLAN</name>
<dbReference type="AlphaFoldDB" id="A0A517WJK5"/>
<accession>A0A5A8B1M7</accession>
<dbReference type="EMBL" id="CP036347">
    <property type="protein sequence ID" value="QDU05436.1"/>
    <property type="molecule type" value="Genomic_DNA"/>
</dbReference>
<reference evidence="1 2" key="1">
    <citation type="submission" date="2019-02" db="EMBL/GenBank/DDBJ databases">
        <title>Deep-cultivation of Planctomycetes and their phenomic and genomic characterization uncovers novel biology.</title>
        <authorList>
            <person name="Wiegand S."/>
            <person name="Jogler M."/>
            <person name="Boedeker C."/>
            <person name="Pinto D."/>
            <person name="Vollmers J."/>
            <person name="Rivas-Marin E."/>
            <person name="Kohn T."/>
            <person name="Peeters S.H."/>
            <person name="Heuer A."/>
            <person name="Rast P."/>
            <person name="Oberbeckmann S."/>
            <person name="Bunk B."/>
            <person name="Jeske O."/>
            <person name="Meyerdierks A."/>
            <person name="Storesund J.E."/>
            <person name="Kallscheuer N."/>
            <person name="Luecker S."/>
            <person name="Lage O.M."/>
            <person name="Pohl T."/>
            <person name="Merkel B.J."/>
            <person name="Hornburger P."/>
            <person name="Mueller R.-W."/>
            <person name="Bruemmer F."/>
            <person name="Labrenz M."/>
            <person name="Spormann A.M."/>
            <person name="Op den Camp H."/>
            <person name="Overmann J."/>
            <person name="Amann R."/>
            <person name="Jetten M.S.M."/>
            <person name="Mascher T."/>
            <person name="Medema M.H."/>
            <person name="Devos D.P."/>
            <person name="Kaster A.-K."/>
            <person name="Ovreas L."/>
            <person name="Rohde M."/>
            <person name="Galperin M.Y."/>
            <person name="Jogler C."/>
        </authorList>
    </citation>
    <scope>NUCLEOTIDE SEQUENCE [LARGE SCALE GENOMIC DNA]</scope>
    <source>
        <strain evidence="1 2">V6</strain>
    </source>
</reference>